<reference evidence="4" key="1">
    <citation type="journal article" date="2023" name="Mol. Phylogenet. Evol.">
        <title>Genome-scale phylogeny and comparative genomics of the fungal order Sordariales.</title>
        <authorList>
            <person name="Hensen N."/>
            <person name="Bonometti L."/>
            <person name="Westerberg I."/>
            <person name="Brannstrom I.O."/>
            <person name="Guillou S."/>
            <person name="Cros-Aarteil S."/>
            <person name="Calhoun S."/>
            <person name="Haridas S."/>
            <person name="Kuo A."/>
            <person name="Mondo S."/>
            <person name="Pangilinan J."/>
            <person name="Riley R."/>
            <person name="LaButti K."/>
            <person name="Andreopoulos B."/>
            <person name="Lipzen A."/>
            <person name="Chen C."/>
            <person name="Yan M."/>
            <person name="Daum C."/>
            <person name="Ng V."/>
            <person name="Clum A."/>
            <person name="Steindorff A."/>
            <person name="Ohm R.A."/>
            <person name="Martin F."/>
            <person name="Silar P."/>
            <person name="Natvig D.O."/>
            <person name="Lalanne C."/>
            <person name="Gautier V."/>
            <person name="Ament-Velasquez S.L."/>
            <person name="Kruys A."/>
            <person name="Hutchinson M.I."/>
            <person name="Powell A.J."/>
            <person name="Barry K."/>
            <person name="Miller A.N."/>
            <person name="Grigoriev I.V."/>
            <person name="Debuchy R."/>
            <person name="Gladieux P."/>
            <person name="Hiltunen Thoren M."/>
            <person name="Johannesson H."/>
        </authorList>
    </citation>
    <scope>NUCLEOTIDE SEQUENCE</scope>
    <source>
        <strain evidence="4">PSN324</strain>
    </source>
</reference>
<gene>
    <name evidence="4" type="ORF">QBC42DRAFT_199882</name>
</gene>
<organism evidence="4 5">
    <name type="scientific">Cladorrhinum samala</name>
    <dbReference type="NCBI Taxonomy" id="585594"/>
    <lineage>
        <taxon>Eukaryota</taxon>
        <taxon>Fungi</taxon>
        <taxon>Dikarya</taxon>
        <taxon>Ascomycota</taxon>
        <taxon>Pezizomycotina</taxon>
        <taxon>Sordariomycetes</taxon>
        <taxon>Sordariomycetidae</taxon>
        <taxon>Sordariales</taxon>
        <taxon>Podosporaceae</taxon>
        <taxon>Cladorrhinum</taxon>
    </lineage>
</organism>
<protein>
    <submittedName>
        <fullName evidence="4">3-beta hydroxysteroid dehydrogenase isomerase</fullName>
    </submittedName>
</protein>
<dbReference type="InterPro" id="IPR036291">
    <property type="entry name" value="NAD(P)-bd_dom_sf"/>
</dbReference>
<feature type="domain" description="NAD-dependent epimerase/dehydratase" evidence="3">
    <location>
        <begin position="26"/>
        <end position="239"/>
    </location>
</feature>
<dbReference type="EMBL" id="MU864964">
    <property type="protein sequence ID" value="KAK4463011.1"/>
    <property type="molecule type" value="Genomic_DNA"/>
</dbReference>
<reference evidence="4" key="2">
    <citation type="submission" date="2023-06" db="EMBL/GenBank/DDBJ databases">
        <authorList>
            <consortium name="Lawrence Berkeley National Laboratory"/>
            <person name="Mondo S.J."/>
            <person name="Hensen N."/>
            <person name="Bonometti L."/>
            <person name="Westerberg I."/>
            <person name="Brannstrom I.O."/>
            <person name="Guillou S."/>
            <person name="Cros-Aarteil S."/>
            <person name="Calhoun S."/>
            <person name="Haridas S."/>
            <person name="Kuo A."/>
            <person name="Pangilinan J."/>
            <person name="Riley R."/>
            <person name="Labutti K."/>
            <person name="Andreopoulos B."/>
            <person name="Lipzen A."/>
            <person name="Chen C."/>
            <person name="Yanf M."/>
            <person name="Daum C."/>
            <person name="Ng V."/>
            <person name="Clum A."/>
            <person name="Steindorff A."/>
            <person name="Ohm R."/>
            <person name="Martin F."/>
            <person name="Silar P."/>
            <person name="Natvig D."/>
            <person name="Lalanne C."/>
            <person name="Gautier V."/>
            <person name="Ament-Velasquez S.L."/>
            <person name="Kruys A."/>
            <person name="Hutchinson M.I."/>
            <person name="Powell A.J."/>
            <person name="Barry K."/>
            <person name="Miller A.N."/>
            <person name="Grigoriev I.V."/>
            <person name="Debuchy R."/>
            <person name="Gladieux P."/>
            <person name="Thoren M.H."/>
            <person name="Johannesson H."/>
        </authorList>
    </citation>
    <scope>NUCLEOTIDE SEQUENCE</scope>
    <source>
        <strain evidence="4">PSN324</strain>
    </source>
</reference>
<dbReference type="PANTHER" id="PTHR10366:SF579">
    <property type="entry name" value="3-BETA HYDROXYSTEROID DEHYDROGENASE_ISOMERASE FAMILY PROTEIN (AFU_ORTHOLOGUE AFUA_3G02250)"/>
    <property type="match status" value="1"/>
</dbReference>
<dbReference type="Proteomes" id="UP001321749">
    <property type="component" value="Unassembled WGS sequence"/>
</dbReference>
<name>A0AAV9HV98_9PEZI</name>
<dbReference type="SUPFAM" id="SSF51735">
    <property type="entry name" value="NAD(P)-binding Rossmann-fold domains"/>
    <property type="match status" value="1"/>
</dbReference>
<keyword evidence="4" id="KW-0413">Isomerase</keyword>
<evidence type="ECO:0000256" key="2">
    <source>
        <dbReference type="ARBA" id="ARBA00023445"/>
    </source>
</evidence>
<evidence type="ECO:0000313" key="4">
    <source>
        <dbReference type="EMBL" id="KAK4463011.1"/>
    </source>
</evidence>
<keyword evidence="1" id="KW-0560">Oxidoreductase</keyword>
<proteinExistence type="inferred from homology"/>
<dbReference type="GO" id="GO:0016853">
    <property type="term" value="F:isomerase activity"/>
    <property type="evidence" value="ECO:0007669"/>
    <property type="project" value="UniProtKB-KW"/>
</dbReference>
<evidence type="ECO:0000259" key="3">
    <source>
        <dbReference type="Pfam" id="PF01370"/>
    </source>
</evidence>
<dbReference type="InterPro" id="IPR001509">
    <property type="entry name" value="Epimerase_deHydtase"/>
</dbReference>
<dbReference type="Pfam" id="PF01370">
    <property type="entry name" value="Epimerase"/>
    <property type="match status" value="1"/>
</dbReference>
<dbReference type="AlphaFoldDB" id="A0AAV9HV98"/>
<dbReference type="Gene3D" id="3.40.50.720">
    <property type="entry name" value="NAD(P)-binding Rossmann-like Domain"/>
    <property type="match status" value="1"/>
</dbReference>
<accession>A0AAV9HV98</accession>
<dbReference type="PANTHER" id="PTHR10366">
    <property type="entry name" value="NAD DEPENDENT EPIMERASE/DEHYDRATASE"/>
    <property type="match status" value="1"/>
</dbReference>
<evidence type="ECO:0000313" key="5">
    <source>
        <dbReference type="Proteomes" id="UP001321749"/>
    </source>
</evidence>
<dbReference type="InterPro" id="IPR050425">
    <property type="entry name" value="NAD(P)_dehydrat-like"/>
</dbReference>
<dbReference type="GO" id="GO:0016616">
    <property type="term" value="F:oxidoreductase activity, acting on the CH-OH group of donors, NAD or NADP as acceptor"/>
    <property type="evidence" value="ECO:0007669"/>
    <property type="project" value="TreeGrafter"/>
</dbReference>
<evidence type="ECO:0000256" key="1">
    <source>
        <dbReference type="ARBA" id="ARBA00023002"/>
    </source>
</evidence>
<keyword evidence="5" id="KW-1185">Reference proteome</keyword>
<sequence length="317" mass="34830">MLGARPRFTSQLDFVTIPDFGSETVDLTDALEGGIDGIIHVASPLSYDTQNNEAELIIPAINGVKAVLAAAARTHGRVKRVVITSSFASVIDLDRNLRAKEGEGYFTYTAGDWNPLSYEDAADPRTDAVVAYRGSKKFAELAAWEFVNNYQSTAEDASCGFDIVTLCPPMTFGPVVHPVRARDELNESNAMIWKVVKYLKGEGEESLPVSRVPFWVDVRDLAEAHALALLKHEAGGKRYLVTAPERFSYGLAGEIMRHEFPDLAAAGEMRRGAHEKQSIDESYGMDGSTAARDLGVTYRKFKETVVDLVRQLAAMHE</sequence>
<comment type="caution">
    <text evidence="4">The sequence shown here is derived from an EMBL/GenBank/DDBJ whole genome shotgun (WGS) entry which is preliminary data.</text>
</comment>
<comment type="similarity">
    <text evidence="2">Belongs to the NAD(P)-dependent epimerase/dehydratase family. Dihydroflavonol-4-reductase subfamily.</text>
</comment>